<dbReference type="EMBL" id="AHEF01000102">
    <property type="protein sequence ID" value="EOP79326.1"/>
    <property type="molecule type" value="Genomic_DNA"/>
</dbReference>
<reference evidence="1 2" key="1">
    <citation type="submission" date="2012-12" db="EMBL/GenBank/DDBJ databases">
        <title>The Genome Sequence of Bacillus cereus HuB4-4.</title>
        <authorList>
            <consortium name="The Broad Institute Genome Sequencing Platform"/>
            <consortium name="The Broad Institute Genome Sequencing Center for Infectious Disease"/>
            <person name="Feldgarden M."/>
            <person name="Van der Auwera G.A."/>
            <person name="Mahillon J."/>
            <person name="Duprez V."/>
            <person name="Timmery S."/>
            <person name="Mattelet C."/>
            <person name="Dierick K."/>
            <person name="Sun M."/>
            <person name="Yu Z."/>
            <person name="Zhu L."/>
            <person name="Hu X."/>
            <person name="Shank E.B."/>
            <person name="Swiecicka I."/>
            <person name="Hansen B.M."/>
            <person name="Andrup L."/>
            <person name="Walker B."/>
            <person name="Young S.K."/>
            <person name="Zeng Q."/>
            <person name="Gargeya S."/>
            <person name="Fitzgerald M."/>
            <person name="Haas B."/>
            <person name="Abouelleil A."/>
            <person name="Alvarado L."/>
            <person name="Arachchi H.M."/>
            <person name="Berlin A.M."/>
            <person name="Chapman S.B."/>
            <person name="Dewar J."/>
            <person name="Goldberg J."/>
            <person name="Griggs A."/>
            <person name="Gujja S."/>
            <person name="Hansen M."/>
            <person name="Howarth C."/>
            <person name="Imamovic A."/>
            <person name="Larimer J."/>
            <person name="McCowan C."/>
            <person name="Murphy C."/>
            <person name="Neiman D."/>
            <person name="Pearson M."/>
            <person name="Priest M."/>
            <person name="Roberts A."/>
            <person name="Saif S."/>
            <person name="Shea T."/>
            <person name="Sisk P."/>
            <person name="Sykes S."/>
            <person name="Wortman J."/>
            <person name="Nusbaum C."/>
            <person name="Birren B."/>
        </authorList>
    </citation>
    <scope>NUCLEOTIDE SEQUENCE [LARGE SCALE GENOMIC DNA]</scope>
    <source>
        <strain evidence="1 2">HuB4-4</strain>
    </source>
</reference>
<proteinExistence type="predicted"/>
<evidence type="ECO:0000313" key="1">
    <source>
        <dbReference type="EMBL" id="EOP79326.1"/>
    </source>
</evidence>
<sequence length="265" mass="28855">MYKDGIQTPVFESSKAKSIGAVEFPELSSNPLAGVPKEGEAISNLGSMGNIIYFEGTVNIGGGTLPNGKLPKYYLEKRSDGKIGMGYYDPDTLELYPVPQSIVDVMYGDRLYKAFDKNTKLKRETKYELIASDIMDNTVAYNFNKSVTHGVSTTGTVGLASTIGVKVSAEVGGGIILGKVASELSASLTASFAFGITITDQETITRNFSVEKVNNPLYQYNKYAVGAYQLRSTYSPIMGAGLEQFIKENPLFKGLSNKIYKYNEE</sequence>
<comment type="caution">
    <text evidence="1">The sequence shown here is derived from an EMBL/GenBank/DDBJ whole genome shotgun (WGS) entry which is preliminary data.</text>
</comment>
<evidence type="ECO:0000313" key="2">
    <source>
        <dbReference type="Proteomes" id="UP000014009"/>
    </source>
</evidence>
<accession>A0A9W5VIG0</accession>
<organism evidence="1 2">
    <name type="scientific">Bacillus cereus HuB4-4</name>
    <dbReference type="NCBI Taxonomy" id="1053211"/>
    <lineage>
        <taxon>Bacteria</taxon>
        <taxon>Bacillati</taxon>
        <taxon>Bacillota</taxon>
        <taxon>Bacilli</taxon>
        <taxon>Bacillales</taxon>
        <taxon>Bacillaceae</taxon>
        <taxon>Bacillus</taxon>
        <taxon>Bacillus cereus group</taxon>
    </lineage>
</organism>
<protein>
    <submittedName>
        <fullName evidence="1">Uncharacterized protein</fullName>
    </submittedName>
</protein>
<dbReference type="Proteomes" id="UP000014009">
    <property type="component" value="Unassembled WGS sequence"/>
</dbReference>
<gene>
    <name evidence="1" type="ORF">IGM_06305</name>
</gene>
<dbReference type="RefSeq" id="WP_016099382.1">
    <property type="nucleotide sequence ID" value="NZ_KB976546.1"/>
</dbReference>
<name>A0A9W5VIG0_BACCE</name>
<dbReference type="AlphaFoldDB" id="A0A9W5VIG0"/>